<keyword evidence="8 13" id="KW-0472">Membrane</keyword>
<sequence length="229" mass="24469">MSLRFLAVAACAVLLVACTSRPVRSPLPPELLAAAEARQLAREQALRAQPDWGLQGRIAMSVDRNGGSGRVDWRQDGHAFTVELSAPVTRQGWRLSGGPGWAQLDGLDDGPRSGADASELLYDATGWLIPVEALGDWVRGLRAQAAGPAEVEYGADGRLQRLSQGGWQIDYSWPPVEAGGGMEADRGASVLPRRIDARREAVSGPQARVRLVVDHWNLSMEASAGAASR</sequence>
<evidence type="ECO:0000256" key="7">
    <source>
        <dbReference type="ARBA" id="ARBA00022927"/>
    </source>
</evidence>
<dbReference type="CDD" id="cd16326">
    <property type="entry name" value="LolB"/>
    <property type="match status" value="1"/>
</dbReference>
<evidence type="ECO:0000313" key="14">
    <source>
        <dbReference type="EMBL" id="QDH70711.1"/>
    </source>
</evidence>
<dbReference type="GO" id="GO:0009279">
    <property type="term" value="C:cell outer membrane"/>
    <property type="evidence" value="ECO:0007669"/>
    <property type="project" value="UniProtKB-SubCell"/>
</dbReference>
<evidence type="ECO:0000256" key="9">
    <source>
        <dbReference type="ARBA" id="ARBA00023139"/>
    </source>
</evidence>
<evidence type="ECO:0000256" key="2">
    <source>
        <dbReference type="ARBA" id="ARBA00009696"/>
    </source>
</evidence>
<keyword evidence="12 13" id="KW-0449">Lipoprotein</keyword>
<evidence type="ECO:0000256" key="13">
    <source>
        <dbReference type="HAMAP-Rule" id="MF_00233"/>
    </source>
</evidence>
<protein>
    <recommendedName>
        <fullName evidence="4 13">Outer-membrane lipoprotein LolB</fullName>
    </recommendedName>
</protein>
<organism evidence="14 15">
    <name type="scientific">Marilutibacter alkalisoli</name>
    <dbReference type="NCBI Taxonomy" id="2591633"/>
    <lineage>
        <taxon>Bacteria</taxon>
        <taxon>Pseudomonadati</taxon>
        <taxon>Pseudomonadota</taxon>
        <taxon>Gammaproteobacteria</taxon>
        <taxon>Lysobacterales</taxon>
        <taxon>Lysobacteraceae</taxon>
        <taxon>Marilutibacter</taxon>
    </lineage>
</organism>
<evidence type="ECO:0000256" key="12">
    <source>
        <dbReference type="ARBA" id="ARBA00023288"/>
    </source>
</evidence>
<evidence type="ECO:0000313" key="15">
    <source>
        <dbReference type="Proteomes" id="UP000317199"/>
    </source>
</evidence>
<evidence type="ECO:0000256" key="6">
    <source>
        <dbReference type="ARBA" id="ARBA00022729"/>
    </source>
</evidence>
<keyword evidence="7 13" id="KW-0653">Protein transport</keyword>
<dbReference type="GO" id="GO:0044874">
    <property type="term" value="P:lipoprotein localization to outer membrane"/>
    <property type="evidence" value="ECO:0007669"/>
    <property type="project" value="UniProtKB-UniRule"/>
</dbReference>
<dbReference type="InterPro" id="IPR004565">
    <property type="entry name" value="OM_lipoprot_LolB"/>
</dbReference>
<evidence type="ECO:0000256" key="4">
    <source>
        <dbReference type="ARBA" id="ARBA00016202"/>
    </source>
</evidence>
<dbReference type="SUPFAM" id="SSF89392">
    <property type="entry name" value="Prokaryotic lipoproteins and lipoprotein localization factors"/>
    <property type="match status" value="1"/>
</dbReference>
<evidence type="ECO:0000256" key="1">
    <source>
        <dbReference type="ARBA" id="ARBA00004459"/>
    </source>
</evidence>
<name>A0A514BTH8_9GAMM</name>
<evidence type="ECO:0000256" key="11">
    <source>
        <dbReference type="ARBA" id="ARBA00023237"/>
    </source>
</evidence>
<dbReference type="RefSeq" id="WP_141624043.1">
    <property type="nucleotide sequence ID" value="NZ_CP041242.1"/>
</dbReference>
<accession>A0A514BTH8</accession>
<dbReference type="EMBL" id="CP041242">
    <property type="protein sequence ID" value="QDH70711.1"/>
    <property type="molecule type" value="Genomic_DNA"/>
</dbReference>
<dbReference type="Pfam" id="PF03550">
    <property type="entry name" value="LolB"/>
    <property type="match status" value="1"/>
</dbReference>
<dbReference type="HAMAP" id="MF_00233">
    <property type="entry name" value="LolB"/>
    <property type="match status" value="1"/>
</dbReference>
<dbReference type="AlphaFoldDB" id="A0A514BTH8"/>
<comment type="similarity">
    <text evidence="2 13">Belongs to the LolB family.</text>
</comment>
<dbReference type="GO" id="GO:0015031">
    <property type="term" value="P:protein transport"/>
    <property type="evidence" value="ECO:0007669"/>
    <property type="project" value="UniProtKB-KW"/>
</dbReference>
<dbReference type="Gene3D" id="2.50.20.10">
    <property type="entry name" value="Lipoprotein localisation LolA/LolB/LppX"/>
    <property type="match status" value="1"/>
</dbReference>
<dbReference type="OrthoDB" id="9797618at2"/>
<comment type="subcellular location">
    <subcellularLocation>
        <location evidence="1 13">Cell outer membrane</location>
        <topology evidence="1 13">Lipid-anchor</topology>
    </subcellularLocation>
</comment>
<keyword evidence="6 13" id="KW-0732">Signal</keyword>
<keyword evidence="5 13" id="KW-0813">Transport</keyword>
<keyword evidence="15" id="KW-1185">Reference proteome</keyword>
<reference evidence="14 15" key="1">
    <citation type="submission" date="2019-06" db="EMBL/GenBank/DDBJ databases">
        <title>Lysobacter alkalisoli sp. nov. isolated from saline-alkali soil.</title>
        <authorList>
            <person name="Sun J.-Q."/>
            <person name="Xu L."/>
        </authorList>
    </citation>
    <scope>NUCLEOTIDE SEQUENCE [LARGE SCALE GENOMIC DNA]</scope>
    <source>
        <strain evidence="14 15">SJ-36</strain>
    </source>
</reference>
<comment type="function">
    <text evidence="13">Plays a critical role in the incorporation of lipoproteins in the outer membrane after they are released by the LolA protein.</text>
</comment>
<evidence type="ECO:0000256" key="3">
    <source>
        <dbReference type="ARBA" id="ARBA00011245"/>
    </source>
</evidence>
<dbReference type="PROSITE" id="PS51257">
    <property type="entry name" value="PROKAR_LIPOPROTEIN"/>
    <property type="match status" value="1"/>
</dbReference>
<evidence type="ECO:0000256" key="10">
    <source>
        <dbReference type="ARBA" id="ARBA00023186"/>
    </source>
</evidence>
<keyword evidence="11 13" id="KW-0998">Cell outer membrane</keyword>
<keyword evidence="9 13" id="KW-0564">Palmitate</keyword>
<dbReference type="NCBIfam" id="TIGR00548">
    <property type="entry name" value="lolB"/>
    <property type="match status" value="1"/>
</dbReference>
<evidence type="ECO:0000256" key="5">
    <source>
        <dbReference type="ARBA" id="ARBA00022448"/>
    </source>
</evidence>
<evidence type="ECO:0000256" key="8">
    <source>
        <dbReference type="ARBA" id="ARBA00023136"/>
    </source>
</evidence>
<proteinExistence type="inferred from homology"/>
<comment type="subunit">
    <text evidence="3 13">Monomer.</text>
</comment>
<dbReference type="Proteomes" id="UP000317199">
    <property type="component" value="Chromosome"/>
</dbReference>
<gene>
    <name evidence="13 14" type="primary">lolB</name>
    <name evidence="14" type="ORF">FKV23_11945</name>
</gene>
<keyword evidence="10 13" id="KW-0143">Chaperone</keyword>
<dbReference type="KEGG" id="lyj:FKV23_11945"/>
<dbReference type="InterPro" id="IPR029046">
    <property type="entry name" value="LolA/LolB/LppX"/>
</dbReference>